<dbReference type="Proteomes" id="UP000221168">
    <property type="component" value="Unassembled WGS sequence"/>
</dbReference>
<name>A0A2G1QLT1_9HYPH</name>
<sequence length="136" mass="14036">MIFRMLFLVAGLGGAAVYLQSGGALTTPTQSGAQPAARAARLFGTDTVRHFRIWVAGIETSCRLAIDMADGSVSAGRCGDGYDNPLAAATHADRLKGGISLRDQNDGAIAEFAESEGFAYEAVVPAGRLMALASAD</sequence>
<gene>
    <name evidence="1" type="ORF">CSC94_14125</name>
</gene>
<protein>
    <recommendedName>
        <fullName evidence="3">Alkaline proteinase inhibitor/ Outer membrane lipoprotein Omp19 domain-containing protein</fullName>
    </recommendedName>
</protein>
<evidence type="ECO:0000313" key="2">
    <source>
        <dbReference type="Proteomes" id="UP000221168"/>
    </source>
</evidence>
<reference evidence="1 2" key="1">
    <citation type="submission" date="2017-10" db="EMBL/GenBank/DDBJ databases">
        <title>Sedimentibacterium mangrovi gen. nov., sp. nov., a novel member of family Phyllobacteriacea isolated from mangrove sediment.</title>
        <authorList>
            <person name="Liao H."/>
            <person name="Tian Y."/>
        </authorList>
    </citation>
    <scope>NUCLEOTIDE SEQUENCE [LARGE SCALE GENOMIC DNA]</scope>
    <source>
        <strain evidence="1 2">X9-2-2</strain>
    </source>
</reference>
<accession>A0A2G1QLT1</accession>
<dbReference type="EMBL" id="PDVP01000008">
    <property type="protein sequence ID" value="PHP66421.1"/>
    <property type="molecule type" value="Genomic_DNA"/>
</dbReference>
<comment type="caution">
    <text evidence="1">The sequence shown here is derived from an EMBL/GenBank/DDBJ whole genome shotgun (WGS) entry which is preliminary data.</text>
</comment>
<evidence type="ECO:0008006" key="3">
    <source>
        <dbReference type="Google" id="ProtNLM"/>
    </source>
</evidence>
<organism evidence="1 2">
    <name type="scientific">Zhengella mangrovi</name>
    <dbReference type="NCBI Taxonomy" id="1982044"/>
    <lineage>
        <taxon>Bacteria</taxon>
        <taxon>Pseudomonadati</taxon>
        <taxon>Pseudomonadota</taxon>
        <taxon>Alphaproteobacteria</taxon>
        <taxon>Hyphomicrobiales</taxon>
        <taxon>Notoacmeibacteraceae</taxon>
        <taxon>Zhengella</taxon>
    </lineage>
</organism>
<proteinExistence type="predicted"/>
<keyword evidence="2" id="KW-1185">Reference proteome</keyword>
<evidence type="ECO:0000313" key="1">
    <source>
        <dbReference type="EMBL" id="PHP66421.1"/>
    </source>
</evidence>
<dbReference type="AlphaFoldDB" id="A0A2G1QLT1"/>